<dbReference type="SUPFAM" id="SSF46955">
    <property type="entry name" value="Putative DNA-binding domain"/>
    <property type="match status" value="1"/>
</dbReference>
<dbReference type="RefSeq" id="WP_286056036.1">
    <property type="nucleotide sequence ID" value="NZ_JASVWF010000007.1"/>
</dbReference>
<evidence type="ECO:0000313" key="2">
    <source>
        <dbReference type="EMBL" id="MDL5159441.1"/>
    </source>
</evidence>
<keyword evidence="3" id="KW-1185">Reference proteome</keyword>
<dbReference type="Gene3D" id="1.10.10.10">
    <property type="entry name" value="Winged helix-like DNA-binding domain superfamily/Winged helix DNA-binding domain"/>
    <property type="match status" value="1"/>
</dbReference>
<gene>
    <name evidence="2" type="ORF">QRT03_25970</name>
</gene>
<dbReference type="Proteomes" id="UP001231924">
    <property type="component" value="Unassembled WGS sequence"/>
</dbReference>
<comment type="caution">
    <text evidence="2">The sequence shown here is derived from an EMBL/GenBank/DDBJ whole genome shotgun (WGS) entry which is preliminary data.</text>
</comment>
<dbReference type="InterPro" id="IPR036388">
    <property type="entry name" value="WH-like_DNA-bd_sf"/>
</dbReference>
<dbReference type="EMBL" id="JASVWF010000007">
    <property type="protein sequence ID" value="MDL5159441.1"/>
    <property type="molecule type" value="Genomic_DNA"/>
</dbReference>
<accession>A0ABT7MFJ1</accession>
<feature type="domain" description="Helix-turn-helix" evidence="1">
    <location>
        <begin position="8"/>
        <end position="57"/>
    </location>
</feature>
<dbReference type="InterPro" id="IPR041657">
    <property type="entry name" value="HTH_17"/>
</dbReference>
<reference evidence="2 3" key="1">
    <citation type="submission" date="2023-06" db="EMBL/GenBank/DDBJ databases">
        <title>Actinomycetospora Odt1-22.</title>
        <authorList>
            <person name="Supong K."/>
        </authorList>
    </citation>
    <scope>NUCLEOTIDE SEQUENCE [LARGE SCALE GENOMIC DNA]</scope>
    <source>
        <strain evidence="2 3">Odt1-22</strain>
    </source>
</reference>
<name>A0ABT7MFJ1_9PSEU</name>
<dbReference type="InterPro" id="IPR009061">
    <property type="entry name" value="DNA-bd_dom_put_sf"/>
</dbReference>
<protein>
    <submittedName>
        <fullName evidence="2">Helix-turn-helix domain-containing protein</fullName>
    </submittedName>
</protein>
<sequence>MSRQPARLLSAAEVAAWLDVDVSTLRRWRAAARGPKWSRVGRDVRYAREDVKKWLETSR</sequence>
<evidence type="ECO:0000313" key="3">
    <source>
        <dbReference type="Proteomes" id="UP001231924"/>
    </source>
</evidence>
<organism evidence="2 3">
    <name type="scientific">Actinomycetospora termitidis</name>
    <dbReference type="NCBI Taxonomy" id="3053470"/>
    <lineage>
        <taxon>Bacteria</taxon>
        <taxon>Bacillati</taxon>
        <taxon>Actinomycetota</taxon>
        <taxon>Actinomycetes</taxon>
        <taxon>Pseudonocardiales</taxon>
        <taxon>Pseudonocardiaceae</taxon>
        <taxon>Actinomycetospora</taxon>
    </lineage>
</organism>
<proteinExistence type="predicted"/>
<dbReference type="Pfam" id="PF12728">
    <property type="entry name" value="HTH_17"/>
    <property type="match status" value="1"/>
</dbReference>
<evidence type="ECO:0000259" key="1">
    <source>
        <dbReference type="Pfam" id="PF12728"/>
    </source>
</evidence>